<comment type="caution">
    <text evidence="1">The sequence shown here is derived from an EMBL/GenBank/DDBJ whole genome shotgun (WGS) entry which is preliminary data.</text>
</comment>
<keyword evidence="2" id="KW-1185">Reference proteome</keyword>
<dbReference type="AlphaFoldDB" id="A0A2S4LAE1"/>
<dbReference type="Proteomes" id="UP000237481">
    <property type="component" value="Unassembled WGS sequence"/>
</dbReference>
<organism evidence="1 2">
    <name type="scientific">Tolypocladium paradoxum</name>
    <dbReference type="NCBI Taxonomy" id="94208"/>
    <lineage>
        <taxon>Eukaryota</taxon>
        <taxon>Fungi</taxon>
        <taxon>Dikarya</taxon>
        <taxon>Ascomycota</taxon>
        <taxon>Pezizomycotina</taxon>
        <taxon>Sordariomycetes</taxon>
        <taxon>Hypocreomycetidae</taxon>
        <taxon>Hypocreales</taxon>
        <taxon>Ophiocordycipitaceae</taxon>
        <taxon>Tolypocladium</taxon>
    </lineage>
</organism>
<evidence type="ECO:0000313" key="1">
    <source>
        <dbReference type="EMBL" id="POR39377.1"/>
    </source>
</evidence>
<reference evidence="1 2" key="1">
    <citation type="submission" date="2018-01" db="EMBL/GenBank/DDBJ databases">
        <title>Harnessing the power of phylogenomics to disentangle the directionality and signatures of interkingdom host jumping in the parasitic fungal genus Tolypocladium.</title>
        <authorList>
            <person name="Quandt C.A."/>
            <person name="Patterson W."/>
            <person name="Spatafora J.W."/>
        </authorList>
    </citation>
    <scope>NUCLEOTIDE SEQUENCE [LARGE SCALE GENOMIC DNA]</scope>
    <source>
        <strain evidence="1 2">NRBC 100945</strain>
    </source>
</reference>
<evidence type="ECO:0000313" key="2">
    <source>
        <dbReference type="Proteomes" id="UP000237481"/>
    </source>
</evidence>
<dbReference type="GO" id="GO:0016740">
    <property type="term" value="F:transferase activity"/>
    <property type="evidence" value="ECO:0007669"/>
    <property type="project" value="UniProtKB-KW"/>
</dbReference>
<dbReference type="STRING" id="94208.A0A2S4LAE1"/>
<dbReference type="PANTHER" id="PTHR21310">
    <property type="entry name" value="AMINOGLYCOSIDE PHOSPHOTRANSFERASE-RELATED-RELATED"/>
    <property type="match status" value="1"/>
</dbReference>
<name>A0A2S4LAE1_9HYPO</name>
<proteinExistence type="predicted"/>
<dbReference type="InterPro" id="IPR011009">
    <property type="entry name" value="Kinase-like_dom_sf"/>
</dbReference>
<keyword evidence="1" id="KW-0808">Transferase</keyword>
<sequence>MSETLELLNRDPISYDSAARHEDNVIQQLAYVRQTKRLYESLWQARGTIEAITTHHLGLGSTHTCTVLGQHTWIRGSFNVCVPVEVKCGNASRKVVLRCPMPHKLAEARYPGSVDDKLNCEVGTYAWIQDNCPEVPIPHLFGFGFSDNRHVSFSLLTSASRCLRLITSGTASSPWSLWRRICGLFRYPVPSQYTSHPIPLGLGTGYILLEFIEPSAGQMLSNTWAKHRDDPARKDNLFRGVARLMLSLARVAQPRIGSFRFHDDGTVALTSRPLFSSTIILENEGAPRIIQRSDTYTCTEAFVSDMLTFHDNRFLNQPNAVYSEEDCRGQMAVKTLLRTLSHHYIDRDRRNGPFLLQFTDLHSSNIFVDNDWNVTRLIDLEWVCSLPREMLAVPYWLTGRGIDQITEEHLDDFDKVRQDFMRILQEEEQTMSAGKGQRIPLARTINNMWESRGVWFWHCLDSVNAMYRLLEDHMCPSFSASLSPEAERIMSDFWCEGSAGIVAQKLADKESYDRELRQIFNEGMTVEVSEK</sequence>
<protein>
    <submittedName>
        <fullName evidence="1">Aminoglycoside phosphotransferase</fullName>
    </submittedName>
</protein>
<accession>A0A2S4LAE1</accession>
<dbReference type="SUPFAM" id="SSF56112">
    <property type="entry name" value="Protein kinase-like (PK-like)"/>
    <property type="match status" value="1"/>
</dbReference>
<dbReference type="PANTHER" id="PTHR21310:SF37">
    <property type="entry name" value="AMINOGLYCOSIDE PHOSPHOTRANSFERASE DOMAIN-CONTAINING PROTEIN"/>
    <property type="match status" value="1"/>
</dbReference>
<gene>
    <name evidence="1" type="ORF">TPAR_00435</name>
</gene>
<dbReference type="OrthoDB" id="3645574at2759"/>
<dbReference type="EMBL" id="PKSG01000044">
    <property type="protein sequence ID" value="POR39377.1"/>
    <property type="molecule type" value="Genomic_DNA"/>
</dbReference>
<dbReference type="InterPro" id="IPR051678">
    <property type="entry name" value="AGP_Transferase"/>
</dbReference>